<evidence type="ECO:0000259" key="1">
    <source>
        <dbReference type="Pfam" id="PF16314"/>
    </source>
</evidence>
<comment type="caution">
    <text evidence="3">The sequence shown here is derived from an EMBL/GenBank/DDBJ whole genome shotgun (WGS) entry which is preliminary data.</text>
</comment>
<dbReference type="EMBL" id="ACNN01000012">
    <property type="protein sequence ID" value="EEN83210.1"/>
    <property type="molecule type" value="Genomic_DNA"/>
</dbReference>
<dbReference type="InterPro" id="IPR049208">
    <property type="entry name" value="DUF6819"/>
</dbReference>
<dbReference type="RefSeq" id="WP_004332837.1">
    <property type="nucleotide sequence ID" value="NZ_ACNN01000012.1"/>
</dbReference>
<organism evidence="3 4">
    <name type="scientific">Porphyromonas endodontalis (strain ATCC 35406 / DSM 24491 / JCM 8526 / CCUG 16442 / BCRC 14492 / NCTC 13058 / HG 370)</name>
    <name type="common">Bacteroides endodontalis</name>
    <dbReference type="NCBI Taxonomy" id="553175"/>
    <lineage>
        <taxon>Bacteria</taxon>
        <taxon>Pseudomonadati</taxon>
        <taxon>Bacteroidota</taxon>
        <taxon>Bacteroidia</taxon>
        <taxon>Bacteroidales</taxon>
        <taxon>Porphyromonadaceae</taxon>
        <taxon>Porphyromonas</taxon>
    </lineage>
</organism>
<protein>
    <recommendedName>
        <fullName evidence="5">DUF4954 domain-containing protein</fullName>
    </recommendedName>
</protein>
<proteinExistence type="predicted"/>
<evidence type="ECO:0000313" key="3">
    <source>
        <dbReference type="EMBL" id="EEN83210.1"/>
    </source>
</evidence>
<evidence type="ECO:0000313" key="4">
    <source>
        <dbReference type="Proteomes" id="UP000004295"/>
    </source>
</evidence>
<gene>
    <name evidence="3" type="ORF">POREN0001_1123</name>
</gene>
<dbReference type="Pfam" id="PF16314">
    <property type="entry name" value="DUF4954"/>
    <property type="match status" value="1"/>
</dbReference>
<accession>C3J9H9</accession>
<sequence length="662" mass="73133">MPHNSDHTSVCTLRHLSSEEIAQLEANHCSATDWNLIFVPEKFTPTAYQFVEFRGECHLGTTLGATPSRPNFASRPTGIYHAIIEDCSIGNEVYIGHIGNKISNYSIGEGSIISHIFSLTARQGSSCGIGTKVSVLDETGGRALRIVRHLPAAVAYCMVFGKADKALMQAWEQAVDIATSEVEERGYAVIGKDNLIAQSGILEDISTEHSSTIIGVQHLAEGYIGCNVKMQGSIVSEHFIVEDDTHLGNCSLHHCYVGEGCRLDGGFSAHDSLIFANSNLSNGEASAAFLGPYTVSMHRSTLLIGGAFSFFNAGSGTNQSNHQYRLGPIHHGLMERGVKCSSDSYMLWPARVGAFSKLVGRFYRHPDTAEFPFAVLTSDGGEMQIQPAVTIGHIGTWRDFEKWPLRDNRTSTLPDDRLVFRLWQPAIMYRVWQGWKQLSLAQDLAQEGKSYHHLMGGCAIAEGDITYGIQLYQSLLSAYIGRLLYSEASLTLPQLLEELSAIKPSESPSPVLDLMGFAISEKGYLAWRKEVTKGGMSPSQIKQSLEQHALSQEEEKEWALRLLRQLLSDDLEDSLRAFIQAIPTAEQLLQKRVFSDGRKELSPSRSSVGFGLLPLPEAEKAAEEDFLAVRQDLIKQDFVGKLKRDFSQYIEQAEKLKERLLG</sequence>
<dbReference type="GeneID" id="93366464"/>
<dbReference type="eggNOG" id="COG0448">
    <property type="taxonomic scope" value="Bacteria"/>
</dbReference>
<evidence type="ECO:0008006" key="5">
    <source>
        <dbReference type="Google" id="ProtNLM"/>
    </source>
</evidence>
<feature type="domain" description="DUF4954" evidence="1">
    <location>
        <begin position="14"/>
        <end position="439"/>
    </location>
</feature>
<dbReference type="STRING" id="553175.POREN0001_1123"/>
<evidence type="ECO:0000259" key="2">
    <source>
        <dbReference type="Pfam" id="PF20683"/>
    </source>
</evidence>
<dbReference type="InterPro" id="IPR032533">
    <property type="entry name" value="DUF4954"/>
</dbReference>
<name>C3J9H9_POREA</name>
<feature type="domain" description="DUF6819" evidence="2">
    <location>
        <begin position="512"/>
        <end position="660"/>
    </location>
</feature>
<dbReference type="Proteomes" id="UP000004295">
    <property type="component" value="Unassembled WGS sequence"/>
</dbReference>
<reference evidence="3 4" key="1">
    <citation type="submission" date="2009-04" db="EMBL/GenBank/DDBJ databases">
        <authorList>
            <person name="Sebastian Y."/>
            <person name="Madupu R."/>
            <person name="Durkin A.S."/>
            <person name="Torralba M."/>
            <person name="Methe B."/>
            <person name="Sutton G.G."/>
            <person name="Strausberg R.L."/>
            <person name="Nelson K.E."/>
        </authorList>
    </citation>
    <scope>NUCLEOTIDE SEQUENCE [LARGE SCALE GENOMIC DNA]</scope>
    <source>
        <strain evidence="4">ATCC 35406 / BCRC 14492 / JCM 8526 / NCTC 13058 / HG 370</strain>
    </source>
</reference>
<keyword evidence="4" id="KW-1185">Reference proteome</keyword>
<dbReference type="Gene3D" id="2.160.10.10">
    <property type="entry name" value="Hexapeptide repeat proteins"/>
    <property type="match status" value="1"/>
</dbReference>
<dbReference type="AlphaFoldDB" id="C3J9H9"/>
<dbReference type="Pfam" id="PF20683">
    <property type="entry name" value="DUF6819"/>
    <property type="match status" value="1"/>
</dbReference>